<evidence type="ECO:0000313" key="14">
    <source>
        <dbReference type="EMBL" id="KUN02770.1"/>
    </source>
</evidence>
<reference evidence="14 15" key="1">
    <citation type="submission" date="2015-10" db="EMBL/GenBank/DDBJ databases">
        <title>Draft genome sequence of Streptomyces yokosukanensis DSM 40224, type strain for the species Streptomyces yokosukanensis.</title>
        <authorList>
            <person name="Ruckert C."/>
            <person name="Winkler A."/>
            <person name="Kalinowski J."/>
            <person name="Kampfer P."/>
            <person name="Glaeser S."/>
        </authorList>
    </citation>
    <scope>NUCLEOTIDE SEQUENCE [LARGE SCALE GENOMIC DNA]</scope>
    <source>
        <strain evidence="14 15">DSM 40224</strain>
    </source>
</reference>
<protein>
    <recommendedName>
        <fullName evidence="11">Transcriptional regulator WhiB</fullName>
    </recommendedName>
</protein>
<dbReference type="Proteomes" id="UP000053127">
    <property type="component" value="Unassembled WGS sequence"/>
</dbReference>
<evidence type="ECO:0000256" key="10">
    <source>
        <dbReference type="ARBA" id="ARBA00023163"/>
    </source>
</evidence>
<feature type="binding site" evidence="11">
    <location>
        <position position="55"/>
    </location>
    <ligand>
        <name>[4Fe-4S] cluster</name>
        <dbReference type="ChEBI" id="CHEBI:49883"/>
    </ligand>
</feature>
<evidence type="ECO:0000256" key="11">
    <source>
        <dbReference type="HAMAP-Rule" id="MF_01479"/>
    </source>
</evidence>
<evidence type="ECO:0000256" key="5">
    <source>
        <dbReference type="ARBA" id="ARBA00023004"/>
    </source>
</evidence>
<feature type="compositionally biased region" description="Low complexity" evidence="12">
    <location>
        <begin position="196"/>
        <end position="206"/>
    </location>
</feature>
<keyword evidence="9 11" id="KW-1015">Disulfide bond</keyword>
<dbReference type="GO" id="GO:0051539">
    <property type="term" value="F:4 iron, 4 sulfur cluster binding"/>
    <property type="evidence" value="ECO:0007669"/>
    <property type="project" value="UniProtKB-UniRule"/>
</dbReference>
<dbReference type="PANTHER" id="PTHR38839">
    <property type="entry name" value="TRANSCRIPTIONAL REGULATOR WHID-RELATED"/>
    <property type="match status" value="1"/>
</dbReference>
<evidence type="ECO:0000256" key="7">
    <source>
        <dbReference type="ARBA" id="ARBA00023015"/>
    </source>
</evidence>
<keyword evidence="6 11" id="KW-0411">Iron-sulfur</keyword>
<dbReference type="HAMAP" id="MF_01479">
    <property type="entry name" value="WhiB"/>
    <property type="match status" value="1"/>
</dbReference>
<dbReference type="OrthoDB" id="4212922at2"/>
<proteinExistence type="inferred from homology"/>
<evidence type="ECO:0000256" key="1">
    <source>
        <dbReference type="ARBA" id="ARBA00004496"/>
    </source>
</evidence>
<dbReference type="RefSeq" id="WP_067127881.1">
    <property type="nucleotide sequence ID" value="NZ_KQ948215.1"/>
</dbReference>
<keyword evidence="7 11" id="KW-0805">Transcription regulation</keyword>
<feature type="binding site" evidence="11">
    <location>
        <position position="46"/>
    </location>
    <ligand>
        <name>[4Fe-4S] cluster</name>
        <dbReference type="ChEBI" id="CHEBI:49883"/>
    </ligand>
</feature>
<dbReference type="GO" id="GO:0045454">
    <property type="term" value="P:cell redox homeostasis"/>
    <property type="evidence" value="ECO:0007669"/>
    <property type="project" value="TreeGrafter"/>
</dbReference>
<evidence type="ECO:0000259" key="13">
    <source>
        <dbReference type="PROSITE" id="PS51674"/>
    </source>
</evidence>
<keyword evidence="4 11" id="KW-0479">Metal-binding</keyword>
<comment type="caution">
    <text evidence="14">The sequence shown here is derived from an EMBL/GenBank/DDBJ whole genome shotgun (WGS) entry which is preliminary data.</text>
</comment>
<keyword evidence="3 11" id="KW-0004">4Fe-4S</keyword>
<keyword evidence="5 11" id="KW-0408">Iron</keyword>
<dbReference type="GO" id="GO:0046872">
    <property type="term" value="F:metal ion binding"/>
    <property type="evidence" value="ECO:0007669"/>
    <property type="project" value="UniProtKB-KW"/>
</dbReference>
<accession>A0A101P0P6</accession>
<comment type="PTM">
    <text evidence="11">The Fe-S cluster can be nitrosylated by nitric oxide (NO).</text>
</comment>
<evidence type="ECO:0000256" key="12">
    <source>
        <dbReference type="SAM" id="MobiDB-lite"/>
    </source>
</evidence>
<dbReference type="AlphaFoldDB" id="A0A101P0P6"/>
<keyword evidence="11" id="KW-0963">Cytoplasm</keyword>
<comment type="similarity">
    <text evidence="2 11">Belongs to the WhiB family.</text>
</comment>
<evidence type="ECO:0000256" key="6">
    <source>
        <dbReference type="ARBA" id="ARBA00023014"/>
    </source>
</evidence>
<dbReference type="GO" id="GO:0045892">
    <property type="term" value="P:negative regulation of DNA-templated transcription"/>
    <property type="evidence" value="ECO:0007669"/>
    <property type="project" value="TreeGrafter"/>
</dbReference>
<dbReference type="GO" id="GO:0005737">
    <property type="term" value="C:cytoplasm"/>
    <property type="evidence" value="ECO:0007669"/>
    <property type="project" value="UniProtKB-SubCell"/>
</dbReference>
<feature type="domain" description="4Fe-4S Wbl-type" evidence="13">
    <location>
        <begin position="22"/>
        <end position="79"/>
    </location>
</feature>
<organism evidence="14 15">
    <name type="scientific">Streptomyces yokosukanensis</name>
    <dbReference type="NCBI Taxonomy" id="67386"/>
    <lineage>
        <taxon>Bacteria</taxon>
        <taxon>Bacillati</taxon>
        <taxon>Actinomycetota</taxon>
        <taxon>Actinomycetes</taxon>
        <taxon>Kitasatosporales</taxon>
        <taxon>Streptomycetaceae</taxon>
        <taxon>Streptomyces</taxon>
    </lineage>
</organism>
<name>A0A101P0P6_9ACTN</name>
<feature type="binding site" evidence="11">
    <location>
        <position position="49"/>
    </location>
    <ligand>
        <name>[4Fe-4S] cluster</name>
        <dbReference type="ChEBI" id="CHEBI:49883"/>
    </ligand>
</feature>
<dbReference type="EMBL" id="LMWN01000036">
    <property type="protein sequence ID" value="KUN02770.1"/>
    <property type="molecule type" value="Genomic_DNA"/>
</dbReference>
<evidence type="ECO:0000313" key="15">
    <source>
        <dbReference type="Proteomes" id="UP000053127"/>
    </source>
</evidence>
<feature type="binding site" evidence="11">
    <location>
        <position position="23"/>
    </location>
    <ligand>
        <name>[4Fe-4S] cluster</name>
        <dbReference type="ChEBI" id="CHEBI:49883"/>
    </ligand>
</feature>
<sequence>MTHYNEAIPAAPRKPDWRDKAACRSDNTDRFFHTTPTRVQEAKGTCFGCPVMYQCAQGALHRGEENGVWGGLSEGQRTTIRKKYKIHQLQNLDTVKTAVDNALRAELHPERTLRDLWDQHTHPLPGGHIGWHGPVGSFSFHGIPVTPKQLAFQIDRGHKATGIIRRAPECPVVECVNPRHLLDNQERIQRRRAAEEAAVQAAAQEQHAADEALPEAG</sequence>
<evidence type="ECO:0000256" key="2">
    <source>
        <dbReference type="ARBA" id="ARBA00006597"/>
    </source>
</evidence>
<evidence type="ECO:0000256" key="3">
    <source>
        <dbReference type="ARBA" id="ARBA00022485"/>
    </source>
</evidence>
<comment type="subcellular location">
    <subcellularLocation>
        <location evidence="1 11">Cytoplasm</location>
    </subcellularLocation>
</comment>
<dbReference type="STRING" id="67386.AQI95_24830"/>
<evidence type="ECO:0000256" key="9">
    <source>
        <dbReference type="ARBA" id="ARBA00023157"/>
    </source>
</evidence>
<dbReference type="InterPro" id="IPR003482">
    <property type="entry name" value="Whib"/>
</dbReference>
<dbReference type="InterPro" id="IPR034768">
    <property type="entry name" value="4FE4S_WBL"/>
</dbReference>
<dbReference type="PANTHER" id="PTHR38839:SF6">
    <property type="entry name" value="TRANSCRIPTIONAL REGULATOR WHIB1"/>
    <property type="match status" value="1"/>
</dbReference>
<feature type="region of interest" description="Disordered" evidence="12">
    <location>
        <begin position="196"/>
        <end position="217"/>
    </location>
</feature>
<keyword evidence="10 11" id="KW-0804">Transcription</keyword>
<dbReference type="Pfam" id="PF02467">
    <property type="entry name" value="Whib"/>
    <property type="match status" value="1"/>
</dbReference>
<dbReference type="GO" id="GO:0035731">
    <property type="term" value="F:dinitrosyl-iron complex binding"/>
    <property type="evidence" value="ECO:0007669"/>
    <property type="project" value="UniProtKB-UniRule"/>
</dbReference>
<comment type="function">
    <text evidence="11">Acts as a transcriptional regulator. Probably redox-responsive. The apo- but not holo-form probably binds DNA.</text>
</comment>
<gene>
    <name evidence="11" type="primary">whiB</name>
    <name evidence="14" type="ORF">AQI95_24830</name>
</gene>
<evidence type="ECO:0000256" key="8">
    <source>
        <dbReference type="ARBA" id="ARBA00023125"/>
    </source>
</evidence>
<dbReference type="PROSITE" id="PS51674">
    <property type="entry name" value="4FE4S_WBL"/>
    <property type="match status" value="1"/>
</dbReference>
<dbReference type="GO" id="GO:0003677">
    <property type="term" value="F:DNA binding"/>
    <property type="evidence" value="ECO:0007669"/>
    <property type="project" value="UniProtKB-UniRule"/>
</dbReference>
<comment type="PTM">
    <text evidence="11">Upon Fe-S cluster removal intramolecular disulfide bonds are formed.</text>
</comment>
<keyword evidence="15" id="KW-1185">Reference proteome</keyword>
<comment type="cofactor">
    <cofactor evidence="11">
        <name>[4Fe-4S] cluster</name>
        <dbReference type="ChEBI" id="CHEBI:49883"/>
    </cofactor>
    <text evidence="11">Binds 1 [4Fe-4S] cluster per subunit. Following nitrosylation of the [4Fe-4S] cluster binds 1 [4Fe-8(NO)] cluster per subunit.</text>
</comment>
<keyword evidence="8 11" id="KW-0238">DNA-binding</keyword>
<dbReference type="GO" id="GO:0047134">
    <property type="term" value="F:protein-disulfide reductase [NAD(P)H] activity"/>
    <property type="evidence" value="ECO:0007669"/>
    <property type="project" value="TreeGrafter"/>
</dbReference>
<evidence type="ECO:0000256" key="4">
    <source>
        <dbReference type="ARBA" id="ARBA00022723"/>
    </source>
</evidence>